<dbReference type="Gramene" id="KMS99786">
    <property type="protein sequence ID" value="KMS99786"/>
    <property type="gene ID" value="BVRB_1g020790"/>
</dbReference>
<dbReference type="PANTHER" id="PTHR45642">
    <property type="entry name" value="GDSL ESTERASE/LIPASE EXL3"/>
    <property type="match status" value="1"/>
</dbReference>
<feature type="transmembrane region" description="Helical" evidence="2">
    <location>
        <begin position="7"/>
        <end position="28"/>
    </location>
</feature>
<dbReference type="EMBL" id="KQ090201">
    <property type="protein sequence ID" value="KMS99786.1"/>
    <property type="molecule type" value="Genomic_DNA"/>
</dbReference>
<evidence type="ECO:0000313" key="3">
    <source>
        <dbReference type="EMBL" id="KMS99786.1"/>
    </source>
</evidence>
<comment type="similarity">
    <text evidence="1">Belongs to the 'GDSL' lipolytic enzyme family.</text>
</comment>
<dbReference type="Pfam" id="PF00657">
    <property type="entry name" value="Lipase_GDSL"/>
    <property type="match status" value="1"/>
</dbReference>
<name>A0A0J8BFP9_BETVV</name>
<reference evidence="3 4" key="1">
    <citation type="journal article" date="2014" name="Nature">
        <title>The genome of the recently domesticated crop plant sugar beet (Beta vulgaris).</title>
        <authorList>
            <person name="Dohm J.C."/>
            <person name="Minoche A.E."/>
            <person name="Holtgrawe D."/>
            <person name="Capella-Gutierrez S."/>
            <person name="Zakrzewski F."/>
            <person name="Tafer H."/>
            <person name="Rupp O."/>
            <person name="Sorensen T.R."/>
            <person name="Stracke R."/>
            <person name="Reinhardt R."/>
            <person name="Goesmann A."/>
            <person name="Kraft T."/>
            <person name="Schulz B."/>
            <person name="Stadler P.F."/>
            <person name="Schmidt T."/>
            <person name="Gabaldon T."/>
            <person name="Lehrach H."/>
            <person name="Weisshaar B."/>
            <person name="Himmelbauer H."/>
        </authorList>
    </citation>
    <scope>NUCLEOTIDE SEQUENCE [LARGE SCALE GENOMIC DNA]</scope>
    <source>
        <tissue evidence="3">Taproot</tissue>
    </source>
</reference>
<dbReference type="Proteomes" id="UP000035740">
    <property type="component" value="Unassembled WGS sequence"/>
</dbReference>
<keyword evidence="2" id="KW-1133">Transmembrane helix</keyword>
<dbReference type="InterPro" id="IPR036514">
    <property type="entry name" value="SGNH_hydro_sf"/>
</dbReference>
<dbReference type="OMA" id="YLPMAMG"/>
<dbReference type="KEGG" id="bvg:104905617"/>
<dbReference type="GO" id="GO:0016788">
    <property type="term" value="F:hydrolase activity, acting on ester bonds"/>
    <property type="evidence" value="ECO:0007669"/>
    <property type="project" value="InterPro"/>
</dbReference>
<sequence length="367" mass="40757">MQYILPLSSLCASILSLSFYFFSIIFIITTTTVATLKLPPNVTVPAILGFGDSIIDPGNNNNIKTIIKCNFPPYGQDFMGGISTGRFSNGRIPTDFLAEEFSIKEYLPAYLDTNLSPQDLLTGVSFASGAAGFDPLTSQVASVISLSEQLEYFKEYTEKVKQLVGEEKTNFILTNSIYFIVAGSDDIANTYFGTPFRRLHYDVESYTDLMVESASSFVQELYKLGARRMGLFSAPPIGCVPSQRTIGGGIVRECAEHYNQAAQLYNSKLSIELDSLAHKLPHTKVVYIDIYSPLLDLIQNPDKYGLEEVVKGCCGTGLLEVSVLCNKLDSVCPDDSKYLFWDSYHPTERGYQLLFDAIIKKYGNKLY</sequence>
<evidence type="ECO:0000313" key="4">
    <source>
        <dbReference type="Proteomes" id="UP000035740"/>
    </source>
</evidence>
<keyword evidence="2" id="KW-0812">Transmembrane</keyword>
<dbReference type="eggNOG" id="ENOG502QW19">
    <property type="taxonomic scope" value="Eukaryota"/>
</dbReference>
<dbReference type="Gene3D" id="3.40.50.1110">
    <property type="entry name" value="SGNH hydrolase"/>
    <property type="match status" value="1"/>
</dbReference>
<dbReference type="InterPro" id="IPR050592">
    <property type="entry name" value="GDSL_lipolytic_enzyme"/>
</dbReference>
<dbReference type="SUPFAM" id="SSF52266">
    <property type="entry name" value="SGNH hydrolase"/>
    <property type="match status" value="1"/>
</dbReference>
<gene>
    <name evidence="3" type="ORF">BVRB_1g020790</name>
</gene>
<protein>
    <submittedName>
        <fullName evidence="3">Uncharacterized protein</fullName>
    </submittedName>
</protein>
<keyword evidence="2" id="KW-0472">Membrane</keyword>
<evidence type="ECO:0000256" key="1">
    <source>
        <dbReference type="ARBA" id="ARBA00008668"/>
    </source>
</evidence>
<dbReference type="CDD" id="cd01837">
    <property type="entry name" value="SGNH_plant_lipase_like"/>
    <property type="match status" value="1"/>
</dbReference>
<dbReference type="AlphaFoldDB" id="A0A0J8BFP9"/>
<dbReference type="OrthoDB" id="1600564at2759"/>
<organism evidence="3 4">
    <name type="scientific">Beta vulgaris subsp. vulgaris</name>
    <name type="common">Beet</name>
    <dbReference type="NCBI Taxonomy" id="3555"/>
    <lineage>
        <taxon>Eukaryota</taxon>
        <taxon>Viridiplantae</taxon>
        <taxon>Streptophyta</taxon>
        <taxon>Embryophyta</taxon>
        <taxon>Tracheophyta</taxon>
        <taxon>Spermatophyta</taxon>
        <taxon>Magnoliopsida</taxon>
        <taxon>eudicotyledons</taxon>
        <taxon>Gunneridae</taxon>
        <taxon>Pentapetalae</taxon>
        <taxon>Caryophyllales</taxon>
        <taxon>Chenopodiaceae</taxon>
        <taxon>Betoideae</taxon>
        <taxon>Beta</taxon>
    </lineage>
</organism>
<accession>A0A0J8BFP9</accession>
<proteinExistence type="inferred from homology"/>
<dbReference type="InterPro" id="IPR035669">
    <property type="entry name" value="SGNH_plant_lipase-like"/>
</dbReference>
<evidence type="ECO:0000256" key="2">
    <source>
        <dbReference type="SAM" id="Phobius"/>
    </source>
</evidence>
<dbReference type="FunFam" id="3.40.50.1110:FF:000003">
    <property type="entry name" value="GDSL esterase/lipase APG"/>
    <property type="match status" value="1"/>
</dbReference>
<dbReference type="PANTHER" id="PTHR45642:SF150">
    <property type="entry name" value="GDSL ESTERASE_LIPASE EXL3"/>
    <property type="match status" value="1"/>
</dbReference>
<keyword evidence="4" id="KW-1185">Reference proteome</keyword>
<dbReference type="InterPro" id="IPR001087">
    <property type="entry name" value="GDSL"/>
</dbReference>